<feature type="non-terminal residue" evidence="7">
    <location>
        <position position="1"/>
    </location>
</feature>
<proteinExistence type="predicted"/>
<dbReference type="GO" id="GO:0005737">
    <property type="term" value="C:cytoplasm"/>
    <property type="evidence" value="ECO:0007669"/>
    <property type="project" value="UniProtKB-SubCell"/>
</dbReference>
<dbReference type="AlphaFoldDB" id="X0V3J4"/>
<feature type="non-terminal residue" evidence="7">
    <location>
        <position position="267"/>
    </location>
</feature>
<dbReference type="GO" id="GO:0005929">
    <property type="term" value="C:cilium"/>
    <property type="evidence" value="ECO:0007669"/>
    <property type="project" value="UniProtKB-SubCell"/>
</dbReference>
<comment type="subcellular location">
    <subcellularLocation>
        <location evidence="1">Cell projection</location>
        <location evidence="1">Cilium</location>
    </subcellularLocation>
    <subcellularLocation>
        <location evidence="2">Cytoplasm</location>
    </subcellularLocation>
</comment>
<keyword evidence="3" id="KW-0963">Cytoplasm</keyword>
<evidence type="ECO:0000256" key="2">
    <source>
        <dbReference type="ARBA" id="ARBA00004496"/>
    </source>
</evidence>
<dbReference type="NCBIfam" id="NF012200">
    <property type="entry name" value="choice_anch_D"/>
    <property type="match status" value="2"/>
</dbReference>
<comment type="caution">
    <text evidence="7">The sequence shown here is derived from an EMBL/GenBank/DDBJ whole genome shotgun (WGS) entry which is preliminary data.</text>
</comment>
<organism evidence="7">
    <name type="scientific">marine sediment metagenome</name>
    <dbReference type="NCBI Taxonomy" id="412755"/>
    <lineage>
        <taxon>unclassified sequences</taxon>
        <taxon>metagenomes</taxon>
        <taxon>ecological metagenomes</taxon>
    </lineage>
</organism>
<keyword evidence="4" id="KW-0969">Cilium</keyword>
<dbReference type="PANTHER" id="PTHR45912:SF3">
    <property type="entry name" value="CILIA- AND FLAGELLA-ASSOCIATED PROTEIN 47"/>
    <property type="match status" value="1"/>
</dbReference>
<evidence type="ECO:0000313" key="7">
    <source>
        <dbReference type="EMBL" id="GAG07083.1"/>
    </source>
</evidence>
<feature type="domain" description="HYDIN/VesB/CFA65-like Ig-like" evidence="6">
    <location>
        <begin position="59"/>
        <end position="143"/>
    </location>
</feature>
<feature type="domain" description="HYDIN/VesB/CFA65-like Ig-like" evidence="6">
    <location>
        <begin position="156"/>
        <end position="241"/>
    </location>
</feature>
<dbReference type="InterPro" id="IPR053879">
    <property type="entry name" value="HYDIN_VesB_CFA65-like_Ig"/>
</dbReference>
<evidence type="ECO:0000256" key="5">
    <source>
        <dbReference type="ARBA" id="ARBA00023273"/>
    </source>
</evidence>
<dbReference type="EMBL" id="BARS01025695">
    <property type="protein sequence ID" value="GAG07083.1"/>
    <property type="molecule type" value="Genomic_DNA"/>
</dbReference>
<protein>
    <recommendedName>
        <fullName evidence="6">HYDIN/VesB/CFA65-like Ig-like domain-containing protein</fullName>
    </recommendedName>
</protein>
<dbReference type="Pfam" id="PF22544">
    <property type="entry name" value="HYDIN_VesB_CFA65-like_Ig"/>
    <property type="match status" value="2"/>
</dbReference>
<evidence type="ECO:0000259" key="6">
    <source>
        <dbReference type="Pfam" id="PF22544"/>
    </source>
</evidence>
<name>X0V3J4_9ZZZZ</name>
<accession>X0V3J4</accession>
<evidence type="ECO:0000256" key="1">
    <source>
        <dbReference type="ARBA" id="ARBA00004138"/>
    </source>
</evidence>
<reference evidence="7" key="1">
    <citation type="journal article" date="2014" name="Front. Microbiol.">
        <title>High frequency of phylogenetically diverse reductive dehalogenase-homologous genes in deep subseafloor sedimentary metagenomes.</title>
        <authorList>
            <person name="Kawai M."/>
            <person name="Futagami T."/>
            <person name="Toyoda A."/>
            <person name="Takaki Y."/>
            <person name="Nishi S."/>
            <person name="Hori S."/>
            <person name="Arai W."/>
            <person name="Tsubouchi T."/>
            <person name="Morono Y."/>
            <person name="Uchiyama I."/>
            <person name="Ito T."/>
            <person name="Fujiyama A."/>
            <person name="Inagaki F."/>
            <person name="Takami H."/>
        </authorList>
    </citation>
    <scope>NUCLEOTIDE SEQUENCE</scope>
    <source>
        <strain evidence="7">Expedition CK06-06</strain>
    </source>
</reference>
<sequence length="267" mass="26718">HYSIVSGSGSYSLAADQSRTVTVRFAPTSTGTKTCTINTGTDCANVSCTGNGVPEPPVCSVSPTSRSFGDVTVGSSKNMSFTITNTGGGTLTGSVSESCSHYSIVSGSGSYSLSAGQSQTVTVRFAPTSTGTKTCTITTGCTNNVSCTGKGVEDPVCSVSPTSLGFGDVKVGSYKNMSFTITNTGGGTLSGSVSESCSHYSIVSGSGSYSLTASQSRTVTVRFAPTSTGTKTCTITTGCTNNVSCTGKGVEDPVCSVSPTNLGFGDV</sequence>
<dbReference type="Gene3D" id="2.60.40.10">
    <property type="entry name" value="Immunoglobulins"/>
    <property type="match status" value="2"/>
</dbReference>
<evidence type="ECO:0000256" key="3">
    <source>
        <dbReference type="ARBA" id="ARBA00022490"/>
    </source>
</evidence>
<evidence type="ECO:0000256" key="4">
    <source>
        <dbReference type="ARBA" id="ARBA00023069"/>
    </source>
</evidence>
<dbReference type="PANTHER" id="PTHR45912">
    <property type="entry name" value="CILIA- AND FLAGELLA-ASSOCIATED PROTEIN 47"/>
    <property type="match status" value="1"/>
</dbReference>
<dbReference type="GO" id="GO:0060271">
    <property type="term" value="P:cilium assembly"/>
    <property type="evidence" value="ECO:0007669"/>
    <property type="project" value="TreeGrafter"/>
</dbReference>
<keyword evidence="5" id="KW-0966">Cell projection</keyword>
<dbReference type="InterPro" id="IPR013783">
    <property type="entry name" value="Ig-like_fold"/>
</dbReference>
<gene>
    <name evidence="7" type="ORF">S01H1_40569</name>
</gene>